<dbReference type="InterPro" id="IPR010730">
    <property type="entry name" value="HET"/>
</dbReference>
<name>A0A6A6QC22_9PEZI</name>
<dbReference type="PANTHER" id="PTHR24148:SF64">
    <property type="entry name" value="HETEROKARYON INCOMPATIBILITY DOMAIN-CONTAINING PROTEIN"/>
    <property type="match status" value="1"/>
</dbReference>
<dbReference type="SUPFAM" id="SSF48452">
    <property type="entry name" value="TPR-like"/>
    <property type="match status" value="1"/>
</dbReference>
<dbReference type="Pfam" id="PF06985">
    <property type="entry name" value="HET"/>
    <property type="match status" value="1"/>
</dbReference>
<accession>A0A6A6QC22</accession>
<evidence type="ECO:0000313" key="4">
    <source>
        <dbReference type="Proteomes" id="UP000799750"/>
    </source>
</evidence>
<evidence type="ECO:0000259" key="2">
    <source>
        <dbReference type="Pfam" id="PF06985"/>
    </source>
</evidence>
<proteinExistence type="predicted"/>
<dbReference type="InterPro" id="IPR052895">
    <property type="entry name" value="HetReg/Transcr_Mod"/>
</dbReference>
<evidence type="ECO:0000313" key="3">
    <source>
        <dbReference type="EMBL" id="KAF2489007.1"/>
    </source>
</evidence>
<dbReference type="EMBL" id="MU004200">
    <property type="protein sequence ID" value="KAF2489007.1"/>
    <property type="molecule type" value="Genomic_DNA"/>
</dbReference>
<protein>
    <submittedName>
        <fullName evidence="3">HET-domain-containing protein</fullName>
    </submittedName>
</protein>
<dbReference type="PANTHER" id="PTHR24148">
    <property type="entry name" value="ANKYRIN REPEAT DOMAIN-CONTAINING PROTEIN 39 HOMOLOG-RELATED"/>
    <property type="match status" value="1"/>
</dbReference>
<keyword evidence="1" id="KW-1133">Transmembrane helix</keyword>
<feature type="domain" description="Heterokaryon incompatibility" evidence="2">
    <location>
        <begin position="554"/>
        <end position="699"/>
    </location>
</feature>
<reference evidence="3" key="1">
    <citation type="journal article" date="2020" name="Stud. Mycol.">
        <title>101 Dothideomycetes genomes: a test case for predicting lifestyles and emergence of pathogens.</title>
        <authorList>
            <person name="Haridas S."/>
            <person name="Albert R."/>
            <person name="Binder M."/>
            <person name="Bloem J."/>
            <person name="Labutti K."/>
            <person name="Salamov A."/>
            <person name="Andreopoulos B."/>
            <person name="Baker S."/>
            <person name="Barry K."/>
            <person name="Bills G."/>
            <person name="Bluhm B."/>
            <person name="Cannon C."/>
            <person name="Castanera R."/>
            <person name="Culley D."/>
            <person name="Daum C."/>
            <person name="Ezra D."/>
            <person name="Gonzalez J."/>
            <person name="Henrissat B."/>
            <person name="Kuo A."/>
            <person name="Liang C."/>
            <person name="Lipzen A."/>
            <person name="Lutzoni F."/>
            <person name="Magnuson J."/>
            <person name="Mondo S."/>
            <person name="Nolan M."/>
            <person name="Ohm R."/>
            <person name="Pangilinan J."/>
            <person name="Park H.-J."/>
            <person name="Ramirez L."/>
            <person name="Alfaro M."/>
            <person name="Sun H."/>
            <person name="Tritt A."/>
            <person name="Yoshinaga Y."/>
            <person name="Zwiers L.-H."/>
            <person name="Turgeon B."/>
            <person name="Goodwin S."/>
            <person name="Spatafora J."/>
            <person name="Crous P."/>
            <person name="Grigoriev I."/>
        </authorList>
    </citation>
    <scope>NUCLEOTIDE SEQUENCE</scope>
    <source>
        <strain evidence="3">CBS 269.34</strain>
    </source>
</reference>
<dbReference type="InterPro" id="IPR011990">
    <property type="entry name" value="TPR-like_helical_dom_sf"/>
</dbReference>
<organism evidence="3 4">
    <name type="scientific">Lophium mytilinum</name>
    <dbReference type="NCBI Taxonomy" id="390894"/>
    <lineage>
        <taxon>Eukaryota</taxon>
        <taxon>Fungi</taxon>
        <taxon>Dikarya</taxon>
        <taxon>Ascomycota</taxon>
        <taxon>Pezizomycotina</taxon>
        <taxon>Dothideomycetes</taxon>
        <taxon>Pleosporomycetidae</taxon>
        <taxon>Mytilinidiales</taxon>
        <taxon>Mytilinidiaceae</taxon>
        <taxon>Lophium</taxon>
    </lineage>
</organism>
<keyword evidence="1" id="KW-0812">Transmembrane</keyword>
<gene>
    <name evidence="3" type="ORF">BU16DRAFT_496842</name>
</gene>
<dbReference type="Gene3D" id="1.25.40.10">
    <property type="entry name" value="Tetratricopeptide repeat domain"/>
    <property type="match status" value="1"/>
</dbReference>
<sequence length="1395" mass="159632">MITTILRGRFAAVFQMLFPVTLLGVFTAMMLKVALSLRANRIVSPPAASSTTVVVTDEATCLQELSDAEETYGPNSPQLSSALRKSSDFYQKIGESTKLESMLQRTLIFDERTAGRIHSDTIATSFSLTDVYIQRGKLKEALILLERVAEGSRKLGTDTNVEMRVLYRTEMDVERRALYRLGLEFRNRNFHDEAVNVLERAFERYSEALGDTHTATVAISKLLSFSYLQQFYQQPLRNDRPRHQCVTKLAQLCERILKVERGPIWALGLMCLWSNDAANASFAFKQPTNSGSCDVCKEQIKPRTRWLACKSCLFMFVCDGCYQKWIARTEQETPITATCAGHAFYVVGVGNTNQASTRGIDDDEEVGLWLRRLVDQKTTQATAFSFLDYWERLGKPEELREFRNPVYFYESDSLPAHVDEVKAKAAPVQMLKWRKSWITVSVPIVLGLFFTRKGFSNLELPPWNIDEAATEDDLQLKLVEHAHAILCLAGIPTAPAREHDMLRHEPESVVAKLYQKFRLAEPGNSIRLLSLLPSEGTTLKATIVCVDLSTSPIYEALSYVWGDMEAEVSYFIEIEGTNIEITPNLYHALQALRVKENSRVLWVDSLCINQNDNRDKEIQIGMMLEIYRAAQHVIVYLGEPKTGGLALCSFLNRNVHEEGSVDKAIEDLGLDERNIQELLEAYVHFCLLPWWNRIWVQQEYSLSRTDPTFHLGHHSIQASALLRDWKMLQRNIATHLIPFSGEFKLDLDVQKSWQPIMRQILHVYSVLTLRSAQNQSEFAHLWLPRGILKKVNLRCTNPRDRIYGMRSFLDPISQGVFTPKYSESVEIAFHKLATWVLAIDGWQQVFWWYPYRLSPSMPSWVPDFTKPIPEAAMLEHNLFDYGKLKKSLPCPIAIRDGVLAMEGYLLDLVNHVYAINQPDWPNTVRELWFLENIFAATPSAALLRKSPPVFKTLPMLHTRDLIRKWVSPIVKRDMESIAFELPPFNIFNKHDILKSSFDPFFNEVKDAYKTHNATCESLMEQMRGLTKDFVPTSVQARTAISIQMLEHLKIASAFMRICTRLSTLCLFLEKANHSSTDLFGAALFDYPSLLDQIKYLRKPSLPCQFSASQISVVSTKLRDLKLPTNSGSSTDWIPSNESGIASKIQPCYELLQHHITACEHEEEVRMRVRLVLSFVNAIRSFPDSTQKRSSTADDSYLPYRDQQIADRDTIKKTITEDHDRQMRLSRKIAEESRQYFESLAAQFPGDAEVSAWISEYKTVSEAGQTISNTLTTTTETATAKLEEGKPRILANKMFVHDEKAFDRESYEHSTWLSGRTFFETKFGLVGMGCRGVTNIQMGDKVVVLKNTEFPMVIRETDDKQYHTIVGYAIVRGFKYEDFEKLGRFQKPLREAFYFR</sequence>
<dbReference type="OrthoDB" id="5029321at2759"/>
<keyword evidence="1" id="KW-0472">Membrane</keyword>
<dbReference type="Pfam" id="PF26639">
    <property type="entry name" value="Het-6_barrel"/>
    <property type="match status" value="1"/>
</dbReference>
<dbReference type="Proteomes" id="UP000799750">
    <property type="component" value="Unassembled WGS sequence"/>
</dbReference>
<evidence type="ECO:0000256" key="1">
    <source>
        <dbReference type="SAM" id="Phobius"/>
    </source>
</evidence>
<feature type="transmembrane region" description="Helical" evidence="1">
    <location>
        <begin position="12"/>
        <end position="35"/>
    </location>
</feature>
<keyword evidence="4" id="KW-1185">Reference proteome</keyword>